<organism evidence="2 3">
    <name type="scientific">Camellia sinensis</name>
    <name type="common">Tea plant</name>
    <name type="synonym">Thea sinensis</name>
    <dbReference type="NCBI Taxonomy" id="4442"/>
    <lineage>
        <taxon>Eukaryota</taxon>
        <taxon>Viridiplantae</taxon>
        <taxon>Streptophyta</taxon>
        <taxon>Embryophyta</taxon>
        <taxon>Tracheophyta</taxon>
        <taxon>Spermatophyta</taxon>
        <taxon>Magnoliopsida</taxon>
        <taxon>eudicotyledons</taxon>
        <taxon>Gunneridae</taxon>
        <taxon>Pentapetalae</taxon>
        <taxon>asterids</taxon>
        <taxon>Ericales</taxon>
        <taxon>Theaceae</taxon>
        <taxon>Camellia</taxon>
    </lineage>
</organism>
<feature type="compositionally biased region" description="Polar residues" evidence="1">
    <location>
        <begin position="71"/>
        <end position="85"/>
    </location>
</feature>
<keyword evidence="3" id="KW-1185">Reference proteome</keyword>
<protein>
    <submittedName>
        <fullName evidence="2">Uncharacterized protein</fullName>
    </submittedName>
</protein>
<feature type="compositionally biased region" description="Basic and acidic residues" evidence="1">
    <location>
        <begin position="46"/>
        <end position="55"/>
    </location>
</feature>
<evidence type="ECO:0000313" key="3">
    <source>
        <dbReference type="Proteomes" id="UP000593564"/>
    </source>
</evidence>
<evidence type="ECO:0000256" key="1">
    <source>
        <dbReference type="SAM" id="MobiDB-lite"/>
    </source>
</evidence>
<dbReference type="Proteomes" id="UP000593564">
    <property type="component" value="Unassembled WGS sequence"/>
</dbReference>
<evidence type="ECO:0000313" key="2">
    <source>
        <dbReference type="EMBL" id="KAF5950518.1"/>
    </source>
</evidence>
<comment type="caution">
    <text evidence="2">The sequence shown here is derived from an EMBL/GenBank/DDBJ whole genome shotgun (WGS) entry which is preliminary data.</text>
</comment>
<dbReference type="AlphaFoldDB" id="A0A7J7HF26"/>
<proteinExistence type="predicted"/>
<sequence>MNIPQISPLILQLITNSSFVKSFFANNLLQRFKLCLCSSVMKRKRKMEDDDKFSSDDDFFNTYDDDEVSVNDPSSKTNNESSIDG</sequence>
<reference evidence="2 3" key="2">
    <citation type="submission" date="2020-07" db="EMBL/GenBank/DDBJ databases">
        <title>Genome assembly of wild tea tree DASZ reveals pedigree and selection history of tea varieties.</title>
        <authorList>
            <person name="Zhang W."/>
        </authorList>
    </citation>
    <scope>NUCLEOTIDE SEQUENCE [LARGE SCALE GENOMIC DNA]</scope>
    <source>
        <strain evidence="3">cv. G240</strain>
        <tissue evidence="2">Leaf</tissue>
    </source>
</reference>
<feature type="compositionally biased region" description="Acidic residues" evidence="1">
    <location>
        <begin position="56"/>
        <end position="69"/>
    </location>
</feature>
<name>A0A7J7HF26_CAMSI</name>
<dbReference type="EMBL" id="JACBKZ010000005">
    <property type="protein sequence ID" value="KAF5950518.1"/>
    <property type="molecule type" value="Genomic_DNA"/>
</dbReference>
<accession>A0A7J7HF26</accession>
<gene>
    <name evidence="2" type="ORF">HYC85_012511</name>
</gene>
<reference evidence="3" key="1">
    <citation type="journal article" date="2020" name="Nat. Commun.">
        <title>Genome assembly of wild tea tree DASZ reveals pedigree and selection history of tea varieties.</title>
        <authorList>
            <person name="Zhang W."/>
            <person name="Zhang Y."/>
            <person name="Qiu H."/>
            <person name="Guo Y."/>
            <person name="Wan H."/>
            <person name="Zhang X."/>
            <person name="Scossa F."/>
            <person name="Alseekh S."/>
            <person name="Zhang Q."/>
            <person name="Wang P."/>
            <person name="Xu L."/>
            <person name="Schmidt M.H."/>
            <person name="Jia X."/>
            <person name="Li D."/>
            <person name="Zhu A."/>
            <person name="Guo F."/>
            <person name="Chen W."/>
            <person name="Ni D."/>
            <person name="Usadel B."/>
            <person name="Fernie A.R."/>
            <person name="Wen W."/>
        </authorList>
    </citation>
    <scope>NUCLEOTIDE SEQUENCE [LARGE SCALE GENOMIC DNA]</scope>
    <source>
        <strain evidence="3">cv. G240</strain>
    </source>
</reference>
<feature type="region of interest" description="Disordered" evidence="1">
    <location>
        <begin position="45"/>
        <end position="85"/>
    </location>
</feature>